<dbReference type="RefSeq" id="WP_119792413.1">
    <property type="nucleotide sequence ID" value="NZ_QYZD01000004.1"/>
</dbReference>
<name>A0A3A3GNB1_PANTH</name>
<evidence type="ECO:0000259" key="5">
    <source>
        <dbReference type="Pfam" id="PF24517"/>
    </source>
</evidence>
<comment type="subcellular location">
    <subcellularLocation>
        <location evidence="1">Secreted</location>
    </subcellularLocation>
</comment>
<evidence type="ECO:0000256" key="2">
    <source>
        <dbReference type="ARBA" id="ARBA00022525"/>
    </source>
</evidence>
<feature type="domain" description="Carbohydrate-binding module family 96" evidence="5">
    <location>
        <begin position="390"/>
        <end position="535"/>
    </location>
</feature>
<dbReference type="InterPro" id="IPR055372">
    <property type="entry name" value="CBM96"/>
</dbReference>
<dbReference type="InterPro" id="IPR018003">
    <property type="entry name" value="Insecticidal_toxin/plasmid_vir"/>
</dbReference>
<accession>A0A3A3GNB1</accession>
<reference evidence="6 7" key="1">
    <citation type="submission" date="2018-09" db="EMBL/GenBank/DDBJ databases">
        <title>Paenibacillus SK2017-BO5.</title>
        <authorList>
            <person name="Piskunova J.V."/>
            <person name="Dubiley S.A."/>
            <person name="Severinov K.V."/>
        </authorList>
    </citation>
    <scope>NUCLEOTIDE SEQUENCE [LARGE SCALE GENOMIC DNA]</scope>
    <source>
        <strain evidence="6 7">BO5</strain>
    </source>
</reference>
<dbReference type="Pfam" id="PF03538">
    <property type="entry name" value="VRP1"/>
    <property type="match status" value="1"/>
</dbReference>
<dbReference type="OrthoDB" id="3333873at2"/>
<keyword evidence="4" id="KW-0843">Virulence</keyword>
<dbReference type="AlphaFoldDB" id="A0A3A3GNB1"/>
<dbReference type="Proteomes" id="UP000266177">
    <property type="component" value="Unassembled WGS sequence"/>
</dbReference>
<dbReference type="EMBL" id="QYZD01000004">
    <property type="protein sequence ID" value="RJG25345.1"/>
    <property type="molecule type" value="Genomic_DNA"/>
</dbReference>
<dbReference type="Pfam" id="PF24517">
    <property type="entry name" value="CBM96"/>
    <property type="match status" value="1"/>
</dbReference>
<dbReference type="GO" id="GO:0005576">
    <property type="term" value="C:extracellular region"/>
    <property type="evidence" value="ECO:0007669"/>
    <property type="project" value="UniProtKB-SubCell"/>
</dbReference>
<evidence type="ECO:0000256" key="1">
    <source>
        <dbReference type="ARBA" id="ARBA00004613"/>
    </source>
</evidence>
<dbReference type="NCBIfam" id="NF033679">
    <property type="entry name" value="DNRLRE_dom"/>
    <property type="match status" value="1"/>
</dbReference>
<evidence type="ECO:0000256" key="3">
    <source>
        <dbReference type="ARBA" id="ARBA00022729"/>
    </source>
</evidence>
<organism evidence="6 7">
    <name type="scientific">Paenibacillus thiaminolyticus</name>
    <name type="common">Bacillus thiaminolyticus</name>
    <dbReference type="NCBI Taxonomy" id="49283"/>
    <lineage>
        <taxon>Bacteria</taxon>
        <taxon>Bacillati</taxon>
        <taxon>Bacillota</taxon>
        <taxon>Bacilli</taxon>
        <taxon>Bacillales</taxon>
        <taxon>Paenibacillaceae</taxon>
        <taxon>Paenibacillus</taxon>
    </lineage>
</organism>
<evidence type="ECO:0000256" key="4">
    <source>
        <dbReference type="ARBA" id="ARBA00023026"/>
    </source>
</evidence>
<sequence>MVSTTDNTAGVFRLGTEELTAALQQSGYRTVFEIASEDLAEFQKNNPEIPSSDAKEIYQLAVQRTDNLCMLYKAWQLHNDPVVQSLPKLSADTGLQGMRAALERSLGGGADWGDLFPESSPEGYAEASSIQSLFSPGRYLTMLYKIARELHDSNDKLHIDNRRPDLKSLILNTDNMNREVSSLDILLDVLQPDGSGTLTSLKDKYYPMTLPYDDDLTQIRAVAEARSSNLLGIWDTLLDTQRTSILQDHVAIRRISKTRNLASRAADTTPSPRTREALSLTPNSFRLLVKPEPTAQDIANHYNIAVSDPDNMASVLKVVDDFCLKTGLSFNGVLDLTMQKDYHSIYRDFDSRFVKYGKFGYLYDVSVSTYGAAYLTGTEDTPLWVGEVYRIIPEASAYATSDLPNKNNPSPIYLNVRDDESRIQEAYIRFDLTGFIGVVNEAKLFLKPYGLFLGTTERYHQAQLVNDNSWDELKLTWSNKPVGGEIIDNWEIIGSDFSEIEIDVTRQVNDALAKGQNKLSLVIRSTQYDKGTNYDNYTENRTTMVISTRPDVLNFNAANVLALAGRAEKLVRLARSTGLSFEQLDWLIANASRAVIEHDGELILDKPVLEAVAEFTRLNTRYGITSDMFAAFIGEVNTYAERGQKSFFQSTFSTTDDSFTIPLISTLRFAVAEQSKHEAICRRALGVTEDELSRIGGYCFDAAQGIKLNMNESDFGQLYRMGRIPQMLGLNFTEAELLWKLMSGGEETLLRIIGGSPSLKTLDIIRDTEVVLDWMDAHQLDVVSLQAMVTNRYSGTATPEMYNFLAQVYHQSASSTVNVSSADAQDTLPVDKLCRALAAGFHLKANVMAQVMDWMDKTSSEFTLHHFWDRLQAYFSAEHEDELTDLEEEIDLLHWFQQISQYVLIVRWCGLSEQDLALLTEHPGQLLDGQHTVPVPSLHLLLVLSRLKEWQQRVQVSSEEAMRYFAQVNSLAVTPRAAAKLLAHIHGWNEEYTVSMSAYLLGESEYPKNFEQIFTLESWVNLGRQLNVGSRTLGELVDMAEEDEAAENMDLITSVAQSLMAGAQA</sequence>
<comment type="caution">
    <text evidence="6">The sequence shown here is derived from an EMBL/GenBank/DDBJ whole genome shotgun (WGS) entry which is preliminary data.</text>
</comment>
<evidence type="ECO:0000313" key="6">
    <source>
        <dbReference type="EMBL" id="RJG25345.1"/>
    </source>
</evidence>
<gene>
    <name evidence="6" type="ORF">DQX05_07000</name>
</gene>
<proteinExistence type="predicted"/>
<evidence type="ECO:0000313" key="7">
    <source>
        <dbReference type="Proteomes" id="UP000266177"/>
    </source>
</evidence>
<keyword evidence="3" id="KW-0732">Signal</keyword>
<protein>
    <submittedName>
        <fullName evidence="6">DNRLRE domain-containing protein</fullName>
    </submittedName>
</protein>
<keyword evidence="2" id="KW-0964">Secreted</keyword>